<dbReference type="Ensembl" id="ENSPSIT00000010436.1">
    <property type="protein sequence ID" value="ENSPSIP00000010383.1"/>
    <property type="gene ID" value="ENSPSIG00000009434.1"/>
</dbReference>
<feature type="transmembrane region" description="Helical" evidence="1">
    <location>
        <begin position="26"/>
        <end position="49"/>
    </location>
</feature>
<evidence type="ECO:0000256" key="1">
    <source>
        <dbReference type="SAM" id="Phobius"/>
    </source>
</evidence>
<keyword evidence="1" id="KW-1133">Transmembrane helix</keyword>
<keyword evidence="1" id="KW-0812">Transmembrane</keyword>
<dbReference type="SUPFAM" id="SSF51092">
    <property type="entry name" value="Vitelline membrane outer protein-I (VMO-I)"/>
    <property type="match status" value="1"/>
</dbReference>
<keyword evidence="3" id="KW-1185">Reference proteome</keyword>
<reference evidence="2" key="4">
    <citation type="submission" date="2025-09" db="UniProtKB">
        <authorList>
            <consortium name="Ensembl"/>
        </authorList>
    </citation>
    <scope>IDENTIFICATION</scope>
</reference>
<protein>
    <submittedName>
        <fullName evidence="2">Vitelline membrane outer layer protein 1 homolog</fullName>
    </submittedName>
</protein>
<reference evidence="3" key="1">
    <citation type="submission" date="2011-10" db="EMBL/GenBank/DDBJ databases">
        <authorList>
            <consortium name="Soft-shell Turtle Genome Consortium"/>
        </authorList>
    </citation>
    <scope>NUCLEOTIDE SEQUENCE [LARGE SCALE GENOMIC DNA]</scope>
    <source>
        <strain evidence="3">Daiwa-1</strain>
    </source>
</reference>
<evidence type="ECO:0000313" key="3">
    <source>
        <dbReference type="Proteomes" id="UP000007267"/>
    </source>
</evidence>
<dbReference type="InterPro" id="IPR036706">
    <property type="entry name" value="VOMI_sf"/>
</dbReference>
<dbReference type="Proteomes" id="UP000007267">
    <property type="component" value="Unassembled WGS sequence"/>
</dbReference>
<dbReference type="GO" id="GO:0005615">
    <property type="term" value="C:extracellular space"/>
    <property type="evidence" value="ECO:0007669"/>
    <property type="project" value="TreeGrafter"/>
</dbReference>
<proteinExistence type="predicted"/>
<dbReference type="PROSITE" id="PS51257">
    <property type="entry name" value="PROKAR_LIPOPROTEIN"/>
    <property type="match status" value="1"/>
</dbReference>
<sequence length="130" mass="14023">MGYKRLGEETSAAAPTASSCCYKMQAIPLLFLVGLASVTPVFGLIEIAANGTFSNRKYYSSINVTNGGPWGSWTWIDMCPEHYHALGFSIKMEEYGGASDDTALNGIRLFCVKNNNTSSAVYTVESDSGK</sequence>
<keyword evidence="1" id="KW-0472">Membrane</keyword>
<organism evidence="2 3">
    <name type="scientific">Pelodiscus sinensis</name>
    <name type="common">Chinese softshell turtle</name>
    <name type="synonym">Trionyx sinensis</name>
    <dbReference type="NCBI Taxonomy" id="13735"/>
    <lineage>
        <taxon>Eukaryota</taxon>
        <taxon>Metazoa</taxon>
        <taxon>Chordata</taxon>
        <taxon>Craniata</taxon>
        <taxon>Vertebrata</taxon>
        <taxon>Euteleostomi</taxon>
        <taxon>Archelosauria</taxon>
        <taxon>Testudinata</taxon>
        <taxon>Testudines</taxon>
        <taxon>Cryptodira</taxon>
        <taxon>Trionychia</taxon>
        <taxon>Trionychidae</taxon>
        <taxon>Pelodiscus</taxon>
    </lineage>
</organism>
<dbReference type="AlphaFoldDB" id="K7FQS3"/>
<name>K7FQS3_PELSI</name>
<dbReference type="GeneTree" id="ENSGT01110000269003"/>
<reference evidence="2" key="3">
    <citation type="submission" date="2025-08" db="UniProtKB">
        <authorList>
            <consortium name="Ensembl"/>
        </authorList>
    </citation>
    <scope>IDENTIFICATION</scope>
</reference>
<accession>K7FQS3</accession>
<dbReference type="Pfam" id="PF03762">
    <property type="entry name" value="VOMI"/>
    <property type="match status" value="1"/>
</dbReference>
<dbReference type="HOGENOM" id="CLU_1937451_0_0_1"/>
<dbReference type="Gene3D" id="2.100.10.20">
    <property type="entry name" value="Vitelline membrane outer layer protein I (VOMI)"/>
    <property type="match status" value="1"/>
</dbReference>
<evidence type="ECO:0000313" key="2">
    <source>
        <dbReference type="Ensembl" id="ENSPSIP00000010383.1"/>
    </source>
</evidence>
<reference evidence="3" key="2">
    <citation type="journal article" date="2013" name="Nat. Genet.">
        <title>The draft genomes of soft-shell turtle and green sea turtle yield insights into the development and evolution of the turtle-specific body plan.</title>
        <authorList>
            <person name="Wang Z."/>
            <person name="Pascual-Anaya J."/>
            <person name="Zadissa A."/>
            <person name="Li W."/>
            <person name="Niimura Y."/>
            <person name="Huang Z."/>
            <person name="Li C."/>
            <person name="White S."/>
            <person name="Xiong Z."/>
            <person name="Fang D."/>
            <person name="Wang B."/>
            <person name="Ming Y."/>
            <person name="Chen Y."/>
            <person name="Zheng Y."/>
            <person name="Kuraku S."/>
            <person name="Pignatelli M."/>
            <person name="Herrero J."/>
            <person name="Beal K."/>
            <person name="Nozawa M."/>
            <person name="Li Q."/>
            <person name="Wang J."/>
            <person name="Zhang H."/>
            <person name="Yu L."/>
            <person name="Shigenobu S."/>
            <person name="Wang J."/>
            <person name="Liu J."/>
            <person name="Flicek P."/>
            <person name="Searle S."/>
            <person name="Wang J."/>
            <person name="Kuratani S."/>
            <person name="Yin Y."/>
            <person name="Aken B."/>
            <person name="Zhang G."/>
            <person name="Irie N."/>
        </authorList>
    </citation>
    <scope>NUCLEOTIDE SEQUENCE [LARGE SCALE GENOMIC DNA]</scope>
    <source>
        <strain evidence="3">Daiwa-1</strain>
    </source>
</reference>
<dbReference type="PANTHER" id="PTHR18841">
    <property type="entry name" value="VITELLINE MEMBRANE OUTER LAYER PROTEIN I-RELATED"/>
    <property type="match status" value="1"/>
</dbReference>
<dbReference type="PANTHER" id="PTHR18841:SF1">
    <property type="entry name" value="VITELLINE MEMBRANE OUTER LAYER 1 HOMOLOG"/>
    <property type="match status" value="1"/>
</dbReference>
<dbReference type="EMBL" id="AGCU01153931">
    <property type="status" value="NOT_ANNOTATED_CDS"/>
    <property type="molecule type" value="Genomic_DNA"/>
</dbReference>
<dbReference type="InterPro" id="IPR005515">
    <property type="entry name" value="VOMI"/>
</dbReference>
<dbReference type="eggNOG" id="ENOG502S24T">
    <property type="taxonomic scope" value="Eukaryota"/>
</dbReference>